<dbReference type="InterPro" id="IPR026444">
    <property type="entry name" value="Secre_tail"/>
</dbReference>
<dbReference type="AlphaFoldDB" id="A0A3N6QP83"/>
<sequence>MGANIVGQTNNDGSGINVSISDNGEYVAFGSPFNEENGMWTGQVRIFMWDGAAWVQRGSDIEGLEIMGRTGFSVSLSSVGDRVAIGAIGINGNTGRTRIYQWSHSDWVQIGNDLYGSGGESYFGFANSFAANGNRLIVGSSASGAGYARVYDWSDSSWVQLEEISGNLSSPAAQLFGTAVSISSDGSTAAVGASRSRGNGGAFRQGLTGAYSLPDLATSLAPQIFARHSIDQLFPNPSDHITTLTYSLEKSGDVSLQLFNDLGQLIHERMEIGYLGENQIRLDVSDLAEGLYTLSLTFEGISISRLLFVF</sequence>
<feature type="domain" description="Secretion system C-terminal sorting" evidence="1">
    <location>
        <begin position="233"/>
        <end position="303"/>
    </location>
</feature>
<dbReference type="PANTHER" id="PTHR36220">
    <property type="entry name" value="UNNAMED PRODUCT"/>
    <property type="match status" value="1"/>
</dbReference>
<evidence type="ECO:0000313" key="2">
    <source>
        <dbReference type="EMBL" id="RQH14456.1"/>
    </source>
</evidence>
<dbReference type="Proteomes" id="UP000269154">
    <property type="component" value="Unassembled WGS sequence"/>
</dbReference>
<evidence type="ECO:0000259" key="1">
    <source>
        <dbReference type="Pfam" id="PF18962"/>
    </source>
</evidence>
<dbReference type="PANTHER" id="PTHR36220:SF1">
    <property type="entry name" value="GAMMA TUBULIN COMPLEX COMPONENT C-TERMINAL DOMAIN-CONTAINING PROTEIN"/>
    <property type="match status" value="1"/>
</dbReference>
<comment type="caution">
    <text evidence="2">The sequence shown here is derived from an EMBL/GenBank/DDBJ whole genome shotgun (WGS) entry which is preliminary data.</text>
</comment>
<dbReference type="Gene3D" id="2.130.10.130">
    <property type="entry name" value="Integrin alpha, N-terminal"/>
    <property type="match status" value="1"/>
</dbReference>
<protein>
    <submittedName>
        <fullName evidence="2">T9SS C-terminal target domain-containing protein</fullName>
    </submittedName>
</protein>
<dbReference type="SUPFAM" id="SSF82171">
    <property type="entry name" value="DPP6 N-terminal domain-like"/>
    <property type="match status" value="1"/>
</dbReference>
<name>A0A3N6QP83_9CYAN</name>
<accession>A0A3N6QP83</accession>
<proteinExistence type="predicted"/>
<dbReference type="EMBL" id="RCBY01000589">
    <property type="protein sequence ID" value="RQH14456.1"/>
    <property type="molecule type" value="Genomic_DNA"/>
</dbReference>
<gene>
    <name evidence="2" type="ORF">D5R40_34270</name>
</gene>
<dbReference type="InterPro" id="IPR028994">
    <property type="entry name" value="Integrin_alpha_N"/>
</dbReference>
<reference evidence="2 3" key="1">
    <citation type="journal article" date="2018" name="ACS Chem. Biol.">
        <title>Ketoreductase domain dysfunction expands chemodiversity: malyngamide biosynthesis in the cyanobacterium Okeania hirsuta.</title>
        <authorList>
            <person name="Moss N.A."/>
            <person name="Leao T."/>
            <person name="Rankin M."/>
            <person name="McCullough T.M."/>
            <person name="Qu P."/>
            <person name="Korobeynikov A."/>
            <person name="Smith J.L."/>
            <person name="Gerwick L."/>
            <person name="Gerwick W.H."/>
        </authorList>
    </citation>
    <scope>NUCLEOTIDE SEQUENCE [LARGE SCALE GENOMIC DNA]</scope>
    <source>
        <strain evidence="2 3">PAB10Feb10-1</strain>
    </source>
</reference>
<evidence type="ECO:0000313" key="3">
    <source>
        <dbReference type="Proteomes" id="UP000269154"/>
    </source>
</evidence>
<dbReference type="Pfam" id="PF18962">
    <property type="entry name" value="Por_Secre_tail"/>
    <property type="match status" value="1"/>
</dbReference>
<keyword evidence="3" id="KW-1185">Reference proteome</keyword>
<organism evidence="2 3">
    <name type="scientific">Okeania hirsuta</name>
    <dbReference type="NCBI Taxonomy" id="1458930"/>
    <lineage>
        <taxon>Bacteria</taxon>
        <taxon>Bacillati</taxon>
        <taxon>Cyanobacteriota</taxon>
        <taxon>Cyanophyceae</taxon>
        <taxon>Oscillatoriophycideae</taxon>
        <taxon>Oscillatoriales</taxon>
        <taxon>Microcoleaceae</taxon>
        <taxon>Okeania</taxon>
    </lineage>
</organism>
<dbReference type="NCBIfam" id="TIGR04183">
    <property type="entry name" value="Por_Secre_tail"/>
    <property type="match status" value="1"/>
</dbReference>